<dbReference type="GO" id="GO:0002039">
    <property type="term" value="F:p53 binding"/>
    <property type="evidence" value="ECO:0007669"/>
    <property type="project" value="InterPro"/>
</dbReference>
<evidence type="ECO:0000256" key="11">
    <source>
        <dbReference type="PROSITE-ProRule" id="PRU00023"/>
    </source>
</evidence>
<evidence type="ECO:0000313" key="17">
    <source>
        <dbReference type="Proteomes" id="UP000221080"/>
    </source>
</evidence>
<dbReference type="Pfam" id="PF12796">
    <property type="entry name" value="Ank_2"/>
    <property type="match status" value="1"/>
</dbReference>
<evidence type="ECO:0000256" key="5">
    <source>
        <dbReference type="ARBA" id="ARBA00022553"/>
    </source>
</evidence>
<dbReference type="PANTHER" id="PTHR24131:SF5">
    <property type="entry name" value="APOPTOSIS-STIMULATING OF P53 PROTEIN 1"/>
    <property type="match status" value="1"/>
</dbReference>
<dbReference type="InterPro" id="IPR029071">
    <property type="entry name" value="Ubiquitin-like_domsf"/>
</dbReference>
<dbReference type="SMART" id="SM00248">
    <property type="entry name" value="ANK"/>
    <property type="match status" value="2"/>
</dbReference>
<evidence type="ECO:0000313" key="18">
    <source>
        <dbReference type="RefSeq" id="XP_017311434.1"/>
    </source>
</evidence>
<organism evidence="16">
    <name type="scientific">Ictalurus punctatus</name>
    <name type="common">Channel catfish</name>
    <name type="synonym">Silurus punctatus</name>
    <dbReference type="NCBI Taxonomy" id="7998"/>
    <lineage>
        <taxon>Eukaryota</taxon>
        <taxon>Metazoa</taxon>
        <taxon>Chordata</taxon>
        <taxon>Craniata</taxon>
        <taxon>Vertebrata</taxon>
        <taxon>Euteleostomi</taxon>
        <taxon>Actinopterygii</taxon>
        <taxon>Neopterygii</taxon>
        <taxon>Teleostei</taxon>
        <taxon>Ostariophysi</taxon>
        <taxon>Siluriformes</taxon>
        <taxon>Ictaluridae</taxon>
        <taxon>Ictalurus</taxon>
    </lineage>
</organism>
<feature type="compositionally biased region" description="Polar residues" evidence="14">
    <location>
        <begin position="789"/>
        <end position="799"/>
    </location>
</feature>
<gene>
    <name evidence="16" type="primary">Ppp1r13b</name>
    <name evidence="18" type="synonym">ppp1r13bb</name>
</gene>
<feature type="compositionally biased region" description="Low complexity" evidence="14">
    <location>
        <begin position="507"/>
        <end position="522"/>
    </location>
</feature>
<dbReference type="GO" id="GO:0045786">
    <property type="term" value="P:negative regulation of cell cycle"/>
    <property type="evidence" value="ECO:0007669"/>
    <property type="project" value="InterPro"/>
</dbReference>
<dbReference type="InterPro" id="IPR047163">
    <property type="entry name" value="ASPP1/2"/>
</dbReference>
<dbReference type="PROSITE" id="PS50088">
    <property type="entry name" value="ANK_REPEAT"/>
    <property type="match status" value="2"/>
</dbReference>
<dbReference type="CTD" id="557278"/>
<dbReference type="GO" id="GO:0005634">
    <property type="term" value="C:nucleus"/>
    <property type="evidence" value="ECO:0007669"/>
    <property type="project" value="UniProtKB-SubCell"/>
</dbReference>
<keyword evidence="8 11" id="KW-0040">ANK repeat</keyword>
<reference evidence="17" key="2">
    <citation type="journal article" date="2016" name="Nat. Commun.">
        <title>The channel catfish genome sequence provides insights into the evolution of scale formation in teleosts.</title>
        <authorList>
            <person name="Liu Z."/>
            <person name="Liu S."/>
            <person name="Yao J."/>
            <person name="Bao L."/>
            <person name="Zhang J."/>
            <person name="Li Y."/>
            <person name="Jiang C."/>
            <person name="Sun L."/>
            <person name="Wang R."/>
            <person name="Zhang Y."/>
            <person name="Zhou T."/>
            <person name="Zeng Q."/>
            <person name="Fu Q."/>
            <person name="Gao S."/>
            <person name="Li N."/>
            <person name="Koren S."/>
            <person name="Jiang Y."/>
            <person name="Zimin A."/>
            <person name="Xu P."/>
            <person name="Phillippy A.M."/>
            <person name="Geng X."/>
            <person name="Song L."/>
            <person name="Sun F."/>
            <person name="Li C."/>
            <person name="Wang X."/>
            <person name="Chen A."/>
            <person name="Jin Y."/>
            <person name="Yuan Z."/>
            <person name="Yang Y."/>
            <person name="Tan S."/>
            <person name="Peatman E."/>
            <person name="Lu J."/>
            <person name="Qin Z."/>
            <person name="Dunham R."/>
            <person name="Li Z."/>
            <person name="Sonstegard T."/>
            <person name="Feng J."/>
            <person name="Danzmann R.G."/>
            <person name="Schroeder S."/>
            <person name="Scheffler B."/>
            <person name="Duke M.V."/>
            <person name="Ballard L."/>
            <person name="Kucuktas H."/>
            <person name="Kaltenboeck L."/>
            <person name="Liu H."/>
            <person name="Armbruster J."/>
            <person name="Xie Y."/>
            <person name="Kirby M.L."/>
            <person name="Tian Y."/>
            <person name="Flanagan M.E."/>
            <person name="Mu W."/>
            <person name="Waldbieser G.C."/>
        </authorList>
    </citation>
    <scope>NUCLEOTIDE SEQUENCE [LARGE SCALE GENOMIC DNA]</scope>
    <source>
        <strain evidence="17">SDA103</strain>
    </source>
</reference>
<reference evidence="18" key="3">
    <citation type="submission" date="2025-04" db="UniProtKB">
        <authorList>
            <consortium name="RefSeq"/>
        </authorList>
    </citation>
    <scope>IDENTIFICATION</scope>
    <source>
        <tissue evidence="18">Blood</tissue>
    </source>
</reference>
<feature type="compositionally biased region" description="Low complexity" evidence="14">
    <location>
        <begin position="821"/>
        <end position="835"/>
    </location>
</feature>
<proteinExistence type="evidence at transcript level"/>
<dbReference type="InterPro" id="IPR002110">
    <property type="entry name" value="Ankyrin_rpt"/>
</dbReference>
<evidence type="ECO:0000256" key="4">
    <source>
        <dbReference type="ARBA" id="ARBA00022490"/>
    </source>
</evidence>
<dbReference type="SUPFAM" id="SSF54236">
    <property type="entry name" value="Ubiquitin-like"/>
    <property type="match status" value="1"/>
</dbReference>
<dbReference type="EMBL" id="JT416543">
    <property type="protein sequence ID" value="AHH42074.1"/>
    <property type="molecule type" value="mRNA"/>
</dbReference>
<evidence type="ECO:0000256" key="14">
    <source>
        <dbReference type="SAM" id="MobiDB-lite"/>
    </source>
</evidence>
<dbReference type="AlphaFoldDB" id="W5UIV0"/>
<dbReference type="Pfam" id="PF21801">
    <property type="entry name" value="ASPP2-like_RA"/>
    <property type="match status" value="1"/>
</dbReference>
<sequence length="1073" mass="117255">MMPMILTVYLSDGEQALTEVPITPETTCRDVVEFCKEPGESGCHLAEVWRGNERAIPFDHMMYEHLQKWGPRKQEVKFFLRHEDSPTESSEPGSQQSQEQANRRTGSSSDKHTENGVANPRVELTLSELQEMATRQQQQIEAQQQILVAKEQRLRYLKQQERRQQQAVSETEKLQRLKERVESQEAKLKKIRAMRGQVDYSKVINGNLSAEIEHISGLFQEKQAELQAAVLRVDQLSQQLEELRRGRLNGLQGLGGHVTGTAALELRKLYQELQIRNKLNQEQNSKLQQQKELLNKRNTEVTLMDKRISELRERLYKKKAEARQKENLPLNHANGPPSPQPTAGNTGRVAAVGPYIQVPGPSRPDSNYMVPPDPLKPQTLGMNTPANHARSKSANDAGWPTLSKDNASLKPPDWKESVGDIPSKTASPAGTPSDKVPDLSKLGPAQPPPCKPQPPPYGTHTRAHPLSSINSGSTGSLDRRKDVPLCPVPSHLNNPPNPNAPPLPAWPRGGSSSQQIQQRISVPPSPTFQPSSPLFPPGERSDPPLAVAVRPFIPDRGSRPQSPRKGPATMNSSSIYHMYLQQGVPKNYPHGKSAVKAVYGKPVLPSSSTPTSPLPFPGSGSFPVLSGTVGDVVDGDLETDAQTAGFPESPAPSVDHIPRPLSPTKLTPMVHSPMRFQSDAELEALRRKLANAPRPLKKRSSITEPEGPSGPNIQKLLYQRFNTLAGGIEGGIGGVGGGSGVTPFYQPIATTVGEALADADNGNAYTETPALTLTGTEEVPSQDLPQGDPNDNQPVQPASETAVPAALEPSEDDNNNIPAGPVTTLPSPVPEVSSPQEAGSSPGAQATEKRTNLKKPDSERTGHGFRVKFNPLALLLDASLEGEFDLVQRIIYEVENPSTPNDEGITPLHNSVCAGHHHIVKFLLDFGVNVNAADSDGWTPLHCAASCNSVHLCKLLVESGAAIFATTISDVETAADKCEEMEEGYIQCSQFLYGVQEKLGVMNKGVVYTLWDYEAQSGDELSFQEGDAITILRRKDDTETEWWWAKLNDKEGYVPRNLLGLYPRIKPRQRSLA</sequence>
<feature type="region of interest" description="Disordered" evidence="14">
    <location>
        <begin position="640"/>
        <end position="669"/>
    </location>
</feature>
<feature type="region of interest" description="Disordered" evidence="14">
    <location>
        <begin position="82"/>
        <end position="119"/>
    </location>
</feature>
<accession>W5UIV0</accession>
<dbReference type="PROSITE" id="PS50297">
    <property type="entry name" value="ANK_REP_REGION"/>
    <property type="match status" value="2"/>
</dbReference>
<keyword evidence="3 12" id="KW-0728">SH3 domain</keyword>
<evidence type="ECO:0000256" key="1">
    <source>
        <dbReference type="ARBA" id="ARBA00004123"/>
    </source>
</evidence>
<evidence type="ECO:0000256" key="9">
    <source>
        <dbReference type="ARBA" id="ARBA00023242"/>
    </source>
</evidence>
<dbReference type="GO" id="GO:0006915">
    <property type="term" value="P:apoptotic process"/>
    <property type="evidence" value="ECO:0007669"/>
    <property type="project" value="UniProtKB-KW"/>
</dbReference>
<evidence type="ECO:0000313" key="16">
    <source>
        <dbReference type="EMBL" id="AHH42074.1"/>
    </source>
</evidence>
<feature type="repeat" description="ANK" evidence="11">
    <location>
        <begin position="903"/>
        <end position="935"/>
    </location>
</feature>
<dbReference type="Pfam" id="PF00018">
    <property type="entry name" value="SH3_1"/>
    <property type="match status" value="1"/>
</dbReference>
<feature type="compositionally biased region" description="Polar residues" evidence="14">
    <location>
        <begin position="467"/>
        <end position="476"/>
    </location>
</feature>
<evidence type="ECO:0000256" key="7">
    <source>
        <dbReference type="ARBA" id="ARBA00022737"/>
    </source>
</evidence>
<dbReference type="PROSITE" id="PS50002">
    <property type="entry name" value="SH3"/>
    <property type="match status" value="1"/>
</dbReference>
<dbReference type="Gene3D" id="1.25.40.20">
    <property type="entry name" value="Ankyrin repeat-containing domain"/>
    <property type="match status" value="1"/>
</dbReference>
<dbReference type="SMART" id="SM00326">
    <property type="entry name" value="SH3"/>
    <property type="match status" value="1"/>
</dbReference>
<dbReference type="InterPro" id="IPR036028">
    <property type="entry name" value="SH3-like_dom_sf"/>
</dbReference>
<feature type="coiled-coil region" evidence="13">
    <location>
        <begin position="219"/>
        <end position="246"/>
    </location>
</feature>
<keyword evidence="17" id="KW-1185">Reference proteome</keyword>
<dbReference type="InterPro" id="IPR028319">
    <property type="entry name" value="ASPP1_RA"/>
</dbReference>
<keyword evidence="6" id="KW-0053">Apoptosis</keyword>
<feature type="region of interest" description="Disordered" evidence="14">
    <location>
        <begin position="325"/>
        <end position="571"/>
    </location>
</feature>
<dbReference type="Gene3D" id="3.10.20.90">
    <property type="entry name" value="Phosphatidylinositol 3-kinase Catalytic Subunit, Chain A, domain 1"/>
    <property type="match status" value="1"/>
</dbReference>
<name>W5UIV0_ICTPU</name>
<protein>
    <submittedName>
        <fullName evidence="16">Apoptosis-stimulating of p53 protein 1</fullName>
    </submittedName>
    <submittedName>
        <fullName evidence="18">Protein phosphatase 1, regulatory subunit 13Bb isoform X3</fullName>
    </submittedName>
</protein>
<dbReference type="SUPFAM" id="SSF48403">
    <property type="entry name" value="Ankyrin repeat"/>
    <property type="match status" value="1"/>
</dbReference>
<dbReference type="GeneID" id="108257850"/>
<feature type="region of interest" description="Disordered" evidence="14">
    <location>
        <begin position="691"/>
        <end position="713"/>
    </location>
</feature>
<feature type="coiled-coil region" evidence="13">
    <location>
        <begin position="126"/>
        <end position="194"/>
    </location>
</feature>
<dbReference type="CDD" id="cd17224">
    <property type="entry name" value="RA_ASPP1"/>
    <property type="match status" value="1"/>
</dbReference>
<feature type="repeat" description="ANK" evidence="11">
    <location>
        <begin position="936"/>
        <end position="968"/>
    </location>
</feature>
<comment type="subcellular location">
    <subcellularLocation>
        <location evidence="2">Cytoplasm</location>
    </subcellularLocation>
    <subcellularLocation>
        <location evidence="1">Nucleus</location>
    </subcellularLocation>
</comment>
<dbReference type="FunFam" id="3.10.20.90:FF:000030">
    <property type="entry name" value="Apoptosis-stimulating of p53 protein 2 isoform 1"/>
    <property type="match status" value="1"/>
</dbReference>
<evidence type="ECO:0000256" key="13">
    <source>
        <dbReference type="SAM" id="Coils"/>
    </source>
</evidence>
<dbReference type="SUPFAM" id="SSF50044">
    <property type="entry name" value="SH3-domain"/>
    <property type="match status" value="1"/>
</dbReference>
<keyword evidence="13" id="KW-0175">Coiled coil</keyword>
<evidence type="ECO:0000256" key="6">
    <source>
        <dbReference type="ARBA" id="ARBA00022703"/>
    </source>
</evidence>
<evidence type="ECO:0000256" key="3">
    <source>
        <dbReference type="ARBA" id="ARBA00022443"/>
    </source>
</evidence>
<reference evidence="16" key="1">
    <citation type="journal article" date="2012" name="BMC Genomics">
        <title>Efficient assembly and annotation of the transcriptome of catfish by RNA-Seq analysis of a doubled haploid homozygote.</title>
        <authorList>
            <person name="Liu S."/>
            <person name="Zhang Y."/>
            <person name="Zhou Z."/>
            <person name="Waldbieser G."/>
            <person name="Sun F."/>
            <person name="Lu J."/>
            <person name="Zhang J."/>
            <person name="Jiang Y."/>
            <person name="Zhang H."/>
            <person name="Wang X."/>
            <person name="Rajendran K.V."/>
            <person name="Khoo L."/>
            <person name="Kucuktas H."/>
            <person name="Peatman E."/>
            <person name="Liu Z."/>
        </authorList>
    </citation>
    <scope>NUCLEOTIDE SEQUENCE</scope>
    <source>
        <tissue evidence="16">Mixed</tissue>
    </source>
</reference>
<keyword evidence="7" id="KW-0677">Repeat</keyword>
<dbReference type="GO" id="GO:0042981">
    <property type="term" value="P:regulation of apoptotic process"/>
    <property type="evidence" value="ECO:0007669"/>
    <property type="project" value="InterPro"/>
</dbReference>
<evidence type="ECO:0000259" key="15">
    <source>
        <dbReference type="PROSITE" id="PS50002"/>
    </source>
</evidence>
<dbReference type="GO" id="GO:0005737">
    <property type="term" value="C:cytoplasm"/>
    <property type="evidence" value="ECO:0007669"/>
    <property type="project" value="UniProtKB-SubCell"/>
</dbReference>
<feature type="compositionally biased region" description="Pro residues" evidence="14">
    <location>
        <begin position="445"/>
        <end position="457"/>
    </location>
</feature>
<dbReference type="RefSeq" id="XP_017311434.1">
    <property type="nucleotide sequence ID" value="XM_017455945.3"/>
</dbReference>
<dbReference type="OrthoDB" id="10038642at2759"/>
<feature type="domain" description="SH3" evidence="15">
    <location>
        <begin position="1002"/>
        <end position="1064"/>
    </location>
</feature>
<feature type="region of interest" description="Disordered" evidence="14">
    <location>
        <begin position="778"/>
        <end position="862"/>
    </location>
</feature>
<dbReference type="InterPro" id="IPR001452">
    <property type="entry name" value="SH3_domain"/>
</dbReference>
<dbReference type="PANTHER" id="PTHR24131">
    <property type="entry name" value="APOPTOSIS-STIMULATING OF P53 PROTEIN"/>
    <property type="match status" value="1"/>
</dbReference>
<feature type="compositionally biased region" description="Low complexity" evidence="14">
    <location>
        <begin position="88"/>
        <end position="100"/>
    </location>
</feature>
<evidence type="ECO:0000256" key="12">
    <source>
        <dbReference type="PROSITE-ProRule" id="PRU00192"/>
    </source>
</evidence>
<evidence type="ECO:0000256" key="2">
    <source>
        <dbReference type="ARBA" id="ARBA00004496"/>
    </source>
</evidence>
<evidence type="ECO:0000256" key="8">
    <source>
        <dbReference type="ARBA" id="ARBA00023043"/>
    </source>
</evidence>
<dbReference type="FunFam" id="1.25.40.20:FF:000008">
    <property type="entry name" value="Apoptosis-stimulating of p53 protein 2 isoform 1"/>
    <property type="match status" value="1"/>
</dbReference>
<dbReference type="InterPro" id="IPR048942">
    <property type="entry name" value="ASPP2-like_RA"/>
</dbReference>
<comment type="similarity">
    <text evidence="10">Belongs to the ASPP family.</text>
</comment>
<dbReference type="Proteomes" id="UP000221080">
    <property type="component" value="Chromosome 25"/>
</dbReference>
<dbReference type="InterPro" id="IPR036770">
    <property type="entry name" value="Ankyrin_rpt-contain_sf"/>
</dbReference>
<feature type="compositionally biased region" description="Basic and acidic residues" evidence="14">
    <location>
        <begin position="847"/>
        <end position="862"/>
    </location>
</feature>
<keyword evidence="4" id="KW-0963">Cytoplasm</keyword>
<keyword evidence="5" id="KW-0597">Phosphoprotein</keyword>
<evidence type="ECO:0000256" key="10">
    <source>
        <dbReference type="ARBA" id="ARBA00061212"/>
    </source>
</evidence>
<keyword evidence="9" id="KW-0539">Nucleus</keyword>
<feature type="compositionally biased region" description="Pro residues" evidence="14">
    <location>
        <begin position="495"/>
        <end position="505"/>
    </location>
</feature>